<organism evidence="2 3">
    <name type="scientific">Pararge aegeria aegeria</name>
    <dbReference type="NCBI Taxonomy" id="348720"/>
    <lineage>
        <taxon>Eukaryota</taxon>
        <taxon>Metazoa</taxon>
        <taxon>Ecdysozoa</taxon>
        <taxon>Arthropoda</taxon>
        <taxon>Hexapoda</taxon>
        <taxon>Insecta</taxon>
        <taxon>Pterygota</taxon>
        <taxon>Neoptera</taxon>
        <taxon>Endopterygota</taxon>
        <taxon>Lepidoptera</taxon>
        <taxon>Glossata</taxon>
        <taxon>Ditrysia</taxon>
        <taxon>Papilionoidea</taxon>
        <taxon>Nymphalidae</taxon>
        <taxon>Satyrinae</taxon>
        <taxon>Satyrini</taxon>
        <taxon>Parargina</taxon>
        <taxon>Pararge</taxon>
    </lineage>
</organism>
<feature type="compositionally biased region" description="Basic and acidic residues" evidence="1">
    <location>
        <begin position="572"/>
        <end position="594"/>
    </location>
</feature>
<comment type="caution">
    <text evidence="2">The sequence shown here is derived from an EMBL/GenBank/DDBJ whole genome shotgun (WGS) entry which is preliminary data.</text>
</comment>
<keyword evidence="3" id="KW-1185">Reference proteome</keyword>
<evidence type="ECO:0000313" key="3">
    <source>
        <dbReference type="Proteomes" id="UP000838756"/>
    </source>
</evidence>
<proteinExistence type="predicted"/>
<evidence type="ECO:0000313" key="2">
    <source>
        <dbReference type="EMBL" id="CAH2208605.1"/>
    </source>
</evidence>
<name>A0A8S4QGU1_9NEOP</name>
<dbReference type="EMBL" id="CAKXAJ010004035">
    <property type="protein sequence ID" value="CAH2208605.1"/>
    <property type="molecule type" value="Genomic_DNA"/>
</dbReference>
<dbReference type="OrthoDB" id="7435533at2759"/>
<feature type="region of interest" description="Disordered" evidence="1">
    <location>
        <begin position="559"/>
        <end position="622"/>
    </location>
</feature>
<evidence type="ECO:0000256" key="1">
    <source>
        <dbReference type="SAM" id="MobiDB-lite"/>
    </source>
</evidence>
<dbReference type="Proteomes" id="UP000838756">
    <property type="component" value="Unassembled WGS sequence"/>
</dbReference>
<gene>
    <name evidence="2" type="primary">jg6488</name>
    <name evidence="2" type="ORF">PAEG_LOCUS1184</name>
</gene>
<feature type="compositionally biased region" description="Basic and acidic residues" evidence="1">
    <location>
        <begin position="433"/>
        <end position="446"/>
    </location>
</feature>
<protein>
    <submittedName>
        <fullName evidence="2">Jg6488 protein</fullName>
    </submittedName>
</protein>
<feature type="region of interest" description="Disordered" evidence="1">
    <location>
        <begin position="429"/>
        <end position="456"/>
    </location>
</feature>
<dbReference type="AlphaFoldDB" id="A0A8S4QGU1"/>
<reference evidence="2" key="1">
    <citation type="submission" date="2022-03" db="EMBL/GenBank/DDBJ databases">
        <authorList>
            <person name="Lindestad O."/>
        </authorList>
    </citation>
    <scope>NUCLEOTIDE SEQUENCE</scope>
</reference>
<sequence length="622" mass="69175">MSSGEGTVAVPSNILPAVANIVPSNSPGSSQLLPLYHARGYYGPTPNEIEEVDYDAEPVEYGPSLYQPSLTHSGHAPKRLKIIKLNEPPHKKVVRKGKPKRVVVRKPQSHSSIEGELPVTTFHEQFYSDVDGSGTVRKVKKPPRIEKIVDGDTEHIHTYSEEHIHKLFYDQGAKVAGVVGVNPLTGMSSIASPQHIIPFKGGTTLVALPSHQFAGLAAVGGVANTNNFEYAAYNPRDVTHDHIFHDHGEIPTELELNKESLALPPKVSYNSQGLRISGTQKKYKNKNSQKVKKLAKPVPTDFSYYESIYTPNSRPRKIPRPTVPTYDTTGEAVLDDYRPIPNFGYKEIHKKPRNQLPSYYGKSNDFHSEQASVPTPFEISNTVLHEYKPKRYQGAGSSPESLTKFRDPFANFKDTYTNNFEYDTYASSSNTYRSEDKNDSGYDHHGKNGKKKSISTQNISFGGQDQITWNVDHTADAGNIDDDNVPTALDMDQFDQDQSNSVQKDPAQIEQFFSLLAGRDLNADQITMPDASNNNYQYAEAPTVPTTAHASATTVPNFKMESTEAPPNESARTTEARKSRRNNETEPKNKDHNRSRSSQNQSSSRSHEQDNTVGKLKYGDKI</sequence>
<accession>A0A8S4QGU1</accession>